<evidence type="ECO:0000313" key="2">
    <source>
        <dbReference type="EnsemblMetazoa" id="GAUT029635-PA"/>
    </source>
</evidence>
<name>A0A1A9V8W9_GLOAU</name>
<dbReference type="AlphaFoldDB" id="A0A1A9V8W9"/>
<feature type="domain" description="CREG-like beta-barrel" evidence="1">
    <location>
        <begin position="85"/>
        <end position="140"/>
    </location>
</feature>
<dbReference type="EnsemblMetazoa" id="GAUT029635-RA">
    <property type="protein sequence ID" value="GAUT029635-PA"/>
    <property type="gene ID" value="GAUT029635"/>
</dbReference>
<dbReference type="Pfam" id="PF13883">
    <property type="entry name" value="CREG_beta-barrel"/>
    <property type="match status" value="1"/>
</dbReference>
<keyword evidence="3" id="KW-1185">Reference proteome</keyword>
<proteinExistence type="predicted"/>
<evidence type="ECO:0000313" key="3">
    <source>
        <dbReference type="Proteomes" id="UP000078200"/>
    </source>
</evidence>
<sequence length="209" mass="23544">MNRSKRMAKCLKDLTISESSFESNQINNYGLLLPQYGYQSRLITPATYTHQIENETPNQLRLFSKLRLFSNVSHKVAMCHSERPPDLNHAEIARTLVNHAICDAIGTISTNRLVAGYPMVTVISIDDNDSKGVSTGKIHFINDQHLNCENEDPMEPTCARVIISGQVKQSPKYRHKTETWHSSALIDGVYQSIGLKDPKTGKNDQNFDL</sequence>
<evidence type="ECO:0000259" key="1">
    <source>
        <dbReference type="Pfam" id="PF13883"/>
    </source>
</evidence>
<organism evidence="2 3">
    <name type="scientific">Glossina austeni</name>
    <name type="common">Savannah tsetse fly</name>
    <dbReference type="NCBI Taxonomy" id="7395"/>
    <lineage>
        <taxon>Eukaryota</taxon>
        <taxon>Metazoa</taxon>
        <taxon>Ecdysozoa</taxon>
        <taxon>Arthropoda</taxon>
        <taxon>Hexapoda</taxon>
        <taxon>Insecta</taxon>
        <taxon>Pterygota</taxon>
        <taxon>Neoptera</taxon>
        <taxon>Endopterygota</taxon>
        <taxon>Diptera</taxon>
        <taxon>Brachycera</taxon>
        <taxon>Muscomorpha</taxon>
        <taxon>Hippoboscoidea</taxon>
        <taxon>Glossinidae</taxon>
        <taxon>Glossina</taxon>
    </lineage>
</organism>
<dbReference type="VEuPathDB" id="VectorBase:GAUT029635"/>
<protein>
    <recommendedName>
        <fullName evidence="1">CREG-like beta-barrel domain-containing protein</fullName>
    </recommendedName>
</protein>
<accession>A0A1A9V8W9</accession>
<dbReference type="InterPro" id="IPR055343">
    <property type="entry name" value="CREG_beta-barrel"/>
</dbReference>
<reference evidence="2" key="1">
    <citation type="submission" date="2020-05" db="UniProtKB">
        <authorList>
            <consortium name="EnsemblMetazoa"/>
        </authorList>
    </citation>
    <scope>IDENTIFICATION</scope>
    <source>
        <strain evidence="2">TTRI</strain>
    </source>
</reference>
<dbReference type="Proteomes" id="UP000078200">
    <property type="component" value="Unassembled WGS sequence"/>
</dbReference>